<dbReference type="PANTHER" id="PTHR33202">
    <property type="entry name" value="ZINC UPTAKE REGULATION PROTEIN"/>
    <property type="match status" value="1"/>
</dbReference>
<dbReference type="GO" id="GO:0000976">
    <property type="term" value="F:transcription cis-regulatory region binding"/>
    <property type="evidence" value="ECO:0007669"/>
    <property type="project" value="TreeGrafter"/>
</dbReference>
<keyword evidence="13" id="KW-1185">Reference proteome</keyword>
<keyword evidence="2 9" id="KW-0678">Repressor</keyword>
<dbReference type="AlphaFoldDB" id="A0A378XFQ5"/>
<name>A0A378XFQ5_9BURK</name>
<proteinExistence type="inferred from homology"/>
<comment type="cofactor">
    <cofactor evidence="8">
        <name>Mn(2+)</name>
        <dbReference type="ChEBI" id="CHEBI:29035"/>
    </cofactor>
    <cofactor evidence="8">
        <name>Fe(2+)</name>
        <dbReference type="ChEBI" id="CHEBI:29033"/>
    </cofactor>
    <text evidence="8">Binds 1 Mn(2+) or Fe(2+) ion per subunit.</text>
</comment>
<feature type="binding site" evidence="7">
    <location>
        <position position="111"/>
    </location>
    <ligand>
        <name>Zn(2+)</name>
        <dbReference type="ChEBI" id="CHEBI:29105"/>
    </ligand>
</feature>
<dbReference type="InterPro" id="IPR043135">
    <property type="entry name" value="Fur_C"/>
</dbReference>
<dbReference type="OrthoDB" id="9801127at2"/>
<organism evidence="11 12">
    <name type="scientific">Oligella ureolytica</name>
    <dbReference type="NCBI Taxonomy" id="90244"/>
    <lineage>
        <taxon>Bacteria</taxon>
        <taxon>Pseudomonadati</taxon>
        <taxon>Pseudomonadota</taxon>
        <taxon>Betaproteobacteria</taxon>
        <taxon>Burkholderiales</taxon>
        <taxon>Alcaligenaceae</taxon>
        <taxon>Oligella</taxon>
    </lineage>
</organism>
<gene>
    <name evidence="11" type="primary">zur</name>
    <name evidence="9" type="synonym">fur</name>
    <name evidence="10" type="ORF">I6G29_09305</name>
    <name evidence="11" type="ORF">NCTC11997_01927</name>
</gene>
<dbReference type="EMBL" id="CP065725">
    <property type="protein sequence ID" value="QPT39362.1"/>
    <property type="molecule type" value="Genomic_DNA"/>
</dbReference>
<dbReference type="SUPFAM" id="SSF46785">
    <property type="entry name" value="Winged helix' DNA-binding domain"/>
    <property type="match status" value="1"/>
</dbReference>
<dbReference type="GO" id="GO:0005829">
    <property type="term" value="C:cytosol"/>
    <property type="evidence" value="ECO:0007669"/>
    <property type="project" value="TreeGrafter"/>
</dbReference>
<comment type="cofactor">
    <cofactor evidence="7">
        <name>Zn(2+)</name>
        <dbReference type="ChEBI" id="CHEBI:29105"/>
    </cofactor>
    <text evidence="7">Binds 1 zinc ion per subunit.</text>
</comment>
<protein>
    <recommendedName>
        <fullName evidence="9">Ferric uptake regulation protein</fullName>
    </recommendedName>
</protein>
<evidence type="ECO:0000256" key="4">
    <source>
        <dbReference type="ARBA" id="ARBA00023015"/>
    </source>
</evidence>
<dbReference type="GO" id="GO:0045892">
    <property type="term" value="P:negative regulation of DNA-templated transcription"/>
    <property type="evidence" value="ECO:0007669"/>
    <property type="project" value="TreeGrafter"/>
</dbReference>
<evidence type="ECO:0000256" key="2">
    <source>
        <dbReference type="ARBA" id="ARBA00022491"/>
    </source>
</evidence>
<evidence type="ECO:0000313" key="11">
    <source>
        <dbReference type="EMBL" id="SUA55797.1"/>
    </source>
</evidence>
<feature type="binding site" evidence="7">
    <location>
        <position position="151"/>
    </location>
    <ligand>
        <name>Zn(2+)</name>
        <dbReference type="ChEBI" id="CHEBI:29105"/>
    </ligand>
</feature>
<evidence type="ECO:0000256" key="7">
    <source>
        <dbReference type="PIRSR" id="PIRSR602481-1"/>
    </source>
</evidence>
<accession>A0A378XFQ5</accession>
<comment type="similarity">
    <text evidence="1 9">Belongs to the Fur family.</text>
</comment>
<reference evidence="10 13" key="2">
    <citation type="submission" date="2020-12" db="EMBL/GenBank/DDBJ databases">
        <title>FDA dAtabase for Regulatory Grade micrObial Sequences (FDA-ARGOS): Supporting development and validation of Infectious Disease Dx tests.</title>
        <authorList>
            <person name="Sproer C."/>
            <person name="Gronow S."/>
            <person name="Severitt S."/>
            <person name="Schroder I."/>
            <person name="Tallon L."/>
            <person name="Sadzewicz L."/>
            <person name="Zhao X."/>
            <person name="Boylan J."/>
            <person name="Ott S."/>
            <person name="Bowen H."/>
            <person name="Vavikolanu K."/>
            <person name="Mehta A."/>
            <person name="Aluvathingal J."/>
            <person name="Nadendla S."/>
            <person name="Lowell S."/>
            <person name="Myers T."/>
            <person name="Yan Y."/>
            <person name="Sichtig H."/>
        </authorList>
    </citation>
    <scope>NUCLEOTIDE SEQUENCE [LARGE SCALE GENOMIC DNA]</scope>
    <source>
        <strain evidence="10 13">FDAARGOS_872</strain>
    </source>
</reference>
<dbReference type="Proteomes" id="UP000594903">
    <property type="component" value="Chromosome"/>
</dbReference>
<evidence type="ECO:0000313" key="13">
    <source>
        <dbReference type="Proteomes" id="UP000594903"/>
    </source>
</evidence>
<dbReference type="PANTHER" id="PTHR33202:SF6">
    <property type="entry name" value="ZINC UPTAKE REGULATION PROTEIN"/>
    <property type="match status" value="1"/>
</dbReference>
<keyword evidence="9" id="KW-0963">Cytoplasm</keyword>
<evidence type="ECO:0000313" key="10">
    <source>
        <dbReference type="EMBL" id="QPT39362.1"/>
    </source>
</evidence>
<keyword evidence="5 9" id="KW-0238">DNA-binding</keyword>
<sequence length="158" mass="17718">MVLTKPVLSTQEFLQQAEEISESRGKRMTPIRKQVLAIIATDERCMKAYEILEAMQKDFPSSKPATVYRALEFLETEGFIHRLDALNGWTACNDLDIHGHDHNLLIVCTQCGLVAEVDAPDVSHKLQALISQTGFKQNSAQTEIRATCLKCNQQDNSN</sequence>
<comment type="subcellular location">
    <subcellularLocation>
        <location evidence="9">Cytoplasm</location>
    </subcellularLocation>
</comment>
<feature type="binding site" evidence="7">
    <location>
        <position position="108"/>
    </location>
    <ligand>
        <name>Zn(2+)</name>
        <dbReference type="ChEBI" id="CHEBI:29105"/>
    </ligand>
</feature>
<evidence type="ECO:0000313" key="12">
    <source>
        <dbReference type="Proteomes" id="UP000254603"/>
    </source>
</evidence>
<evidence type="ECO:0000256" key="5">
    <source>
        <dbReference type="ARBA" id="ARBA00023125"/>
    </source>
</evidence>
<evidence type="ECO:0000256" key="9">
    <source>
        <dbReference type="RuleBase" id="RU364037"/>
    </source>
</evidence>
<keyword evidence="7 9" id="KW-0479">Metal-binding</keyword>
<feature type="binding site" evidence="7">
    <location>
        <position position="148"/>
    </location>
    <ligand>
        <name>Zn(2+)</name>
        <dbReference type="ChEBI" id="CHEBI:29105"/>
    </ligand>
</feature>
<dbReference type="RefSeq" id="WP_018574373.1">
    <property type="nucleotide sequence ID" value="NZ_CP065725.1"/>
</dbReference>
<keyword evidence="6 9" id="KW-0804">Transcription</keyword>
<dbReference type="Gene3D" id="1.10.10.10">
    <property type="entry name" value="Winged helix-like DNA-binding domain superfamily/Winged helix DNA-binding domain"/>
    <property type="match status" value="1"/>
</dbReference>
<comment type="subunit">
    <text evidence="9">Homodimer.</text>
</comment>
<dbReference type="STRING" id="1122619.GCA_000373745_01189"/>
<feature type="binding site" evidence="8">
    <location>
        <position position="101"/>
    </location>
    <ligand>
        <name>Fe cation</name>
        <dbReference type="ChEBI" id="CHEBI:24875"/>
    </ligand>
</feature>
<evidence type="ECO:0000256" key="1">
    <source>
        <dbReference type="ARBA" id="ARBA00007957"/>
    </source>
</evidence>
<reference evidence="11 12" key="1">
    <citation type="submission" date="2018-06" db="EMBL/GenBank/DDBJ databases">
        <authorList>
            <consortium name="Pathogen Informatics"/>
            <person name="Doyle S."/>
        </authorList>
    </citation>
    <scope>NUCLEOTIDE SEQUENCE [LARGE SCALE GENOMIC DNA]</scope>
    <source>
        <strain evidence="11 12">NCTC11997</strain>
    </source>
</reference>
<keyword evidence="4 9" id="KW-0805">Transcription regulation</keyword>
<dbReference type="Gene3D" id="3.30.1490.190">
    <property type="match status" value="1"/>
</dbReference>
<dbReference type="GO" id="GO:0008270">
    <property type="term" value="F:zinc ion binding"/>
    <property type="evidence" value="ECO:0007669"/>
    <property type="project" value="TreeGrafter"/>
</dbReference>
<dbReference type="GO" id="GO:0003700">
    <property type="term" value="F:DNA-binding transcription factor activity"/>
    <property type="evidence" value="ECO:0007669"/>
    <property type="project" value="UniProtKB-UniRule"/>
</dbReference>
<keyword evidence="8 9" id="KW-0408">Iron</keyword>
<evidence type="ECO:0000256" key="3">
    <source>
        <dbReference type="ARBA" id="ARBA00022833"/>
    </source>
</evidence>
<evidence type="ECO:0000256" key="6">
    <source>
        <dbReference type="ARBA" id="ARBA00023163"/>
    </source>
</evidence>
<dbReference type="GO" id="GO:1900376">
    <property type="term" value="P:regulation of secondary metabolite biosynthetic process"/>
    <property type="evidence" value="ECO:0007669"/>
    <property type="project" value="TreeGrafter"/>
</dbReference>
<dbReference type="EMBL" id="UGSB01000001">
    <property type="protein sequence ID" value="SUA55797.1"/>
    <property type="molecule type" value="Genomic_DNA"/>
</dbReference>
<keyword evidence="3 7" id="KW-0862">Zinc</keyword>
<dbReference type="InterPro" id="IPR036390">
    <property type="entry name" value="WH_DNA-bd_sf"/>
</dbReference>
<evidence type="ECO:0000256" key="8">
    <source>
        <dbReference type="PIRSR" id="PIRSR602481-2"/>
    </source>
</evidence>
<dbReference type="CDD" id="cd07153">
    <property type="entry name" value="Fur_like"/>
    <property type="match status" value="1"/>
</dbReference>
<dbReference type="InterPro" id="IPR036388">
    <property type="entry name" value="WH-like_DNA-bd_sf"/>
</dbReference>
<dbReference type="InterPro" id="IPR002481">
    <property type="entry name" value="FUR"/>
</dbReference>
<dbReference type="Proteomes" id="UP000254603">
    <property type="component" value="Unassembled WGS sequence"/>
</dbReference>
<dbReference type="Pfam" id="PF01475">
    <property type="entry name" value="FUR"/>
    <property type="match status" value="1"/>
</dbReference>